<keyword evidence="3" id="KW-0378">Hydrolase</keyword>
<evidence type="ECO:0000256" key="3">
    <source>
        <dbReference type="ARBA" id="ARBA00022801"/>
    </source>
</evidence>
<proteinExistence type="predicted"/>
<dbReference type="GO" id="GO:0046098">
    <property type="term" value="P:guanine metabolic process"/>
    <property type="evidence" value="ECO:0007669"/>
    <property type="project" value="TreeGrafter"/>
</dbReference>
<organism evidence="6 7">
    <name type="scientific">Oribacterium parvum</name>
    <dbReference type="NCBI Taxonomy" id="1501329"/>
    <lineage>
        <taxon>Bacteria</taxon>
        <taxon>Bacillati</taxon>
        <taxon>Bacillota</taxon>
        <taxon>Clostridia</taxon>
        <taxon>Lachnospirales</taxon>
        <taxon>Lachnospiraceae</taxon>
        <taxon>Oribacterium</taxon>
    </lineage>
</organism>
<keyword evidence="4" id="KW-0862">Zinc</keyword>
<accession>A0A930DNY3</accession>
<evidence type="ECO:0000256" key="2">
    <source>
        <dbReference type="ARBA" id="ARBA00022723"/>
    </source>
</evidence>
<comment type="caution">
    <text evidence="6">The sequence shown here is derived from an EMBL/GenBank/DDBJ whole genome shotgun (WGS) entry which is preliminary data.</text>
</comment>
<evidence type="ECO:0000313" key="6">
    <source>
        <dbReference type="EMBL" id="MBF1283880.1"/>
    </source>
</evidence>
<keyword evidence="2" id="KW-0479">Metal-binding</keyword>
<feature type="domain" description="Amidohydrolase-related" evidence="5">
    <location>
        <begin position="10"/>
        <end position="146"/>
    </location>
</feature>
<dbReference type="GO" id="GO:0005829">
    <property type="term" value="C:cytosol"/>
    <property type="evidence" value="ECO:0007669"/>
    <property type="project" value="TreeGrafter"/>
</dbReference>
<dbReference type="Pfam" id="PF01979">
    <property type="entry name" value="Amidohydro_1"/>
    <property type="match status" value="1"/>
</dbReference>
<dbReference type="Proteomes" id="UP000709351">
    <property type="component" value="Unassembled WGS sequence"/>
</dbReference>
<evidence type="ECO:0000259" key="5">
    <source>
        <dbReference type="Pfam" id="PF01979"/>
    </source>
</evidence>
<dbReference type="GO" id="GO:0008270">
    <property type="term" value="F:zinc ion binding"/>
    <property type="evidence" value="ECO:0007669"/>
    <property type="project" value="TreeGrafter"/>
</dbReference>
<dbReference type="EMBL" id="JABZRD010000279">
    <property type="protein sequence ID" value="MBF1283880.1"/>
    <property type="molecule type" value="Genomic_DNA"/>
</dbReference>
<dbReference type="Gene3D" id="2.30.40.10">
    <property type="entry name" value="Urease, subunit C, domain 1"/>
    <property type="match status" value="1"/>
</dbReference>
<dbReference type="InterPro" id="IPR006680">
    <property type="entry name" value="Amidohydro-rel"/>
</dbReference>
<protein>
    <submittedName>
        <fullName evidence="6">Amidohydrolase family protein</fullName>
    </submittedName>
</protein>
<evidence type="ECO:0000256" key="1">
    <source>
        <dbReference type="ARBA" id="ARBA00001947"/>
    </source>
</evidence>
<evidence type="ECO:0000256" key="4">
    <source>
        <dbReference type="ARBA" id="ARBA00022833"/>
    </source>
</evidence>
<dbReference type="AlphaFoldDB" id="A0A930DNY3"/>
<evidence type="ECO:0000313" key="7">
    <source>
        <dbReference type="Proteomes" id="UP000709351"/>
    </source>
</evidence>
<dbReference type="InterPro" id="IPR011059">
    <property type="entry name" value="Metal-dep_hydrolase_composite"/>
</dbReference>
<dbReference type="PANTHER" id="PTHR11271:SF6">
    <property type="entry name" value="GUANINE DEAMINASE"/>
    <property type="match status" value="1"/>
</dbReference>
<gene>
    <name evidence="6" type="ORF">HXM93_05025</name>
</gene>
<dbReference type="Gene3D" id="3.20.20.140">
    <property type="entry name" value="Metal-dependent hydrolases"/>
    <property type="match status" value="1"/>
</dbReference>
<sequence>CPDAKNYGDSYDRYGLLNRTVMAHCVHTEEEELELLMQRGTFICHCPQSNTNLQSGVSPVKHFLKRGAKLGLGTDVAGGANLSMFRAMTDAIQASKLRNCLLDEKDSALNLEEAFYMATLSGGQFFGKVGSFLPGYDADILVFERKRKGVRKETLLERLEMLLYTEKELFDLKAKFVQGRRIL</sequence>
<comment type="cofactor">
    <cofactor evidence="1">
        <name>Zn(2+)</name>
        <dbReference type="ChEBI" id="CHEBI:29105"/>
    </cofactor>
</comment>
<dbReference type="SUPFAM" id="SSF51556">
    <property type="entry name" value="Metallo-dependent hydrolases"/>
    <property type="match status" value="1"/>
</dbReference>
<dbReference type="PANTHER" id="PTHR11271">
    <property type="entry name" value="GUANINE DEAMINASE"/>
    <property type="match status" value="1"/>
</dbReference>
<dbReference type="InterPro" id="IPR051607">
    <property type="entry name" value="Metallo-dep_hydrolases"/>
</dbReference>
<name>A0A930DNY3_9FIRM</name>
<reference evidence="6" key="1">
    <citation type="submission" date="2020-04" db="EMBL/GenBank/DDBJ databases">
        <title>Deep metagenomics examines the oral microbiome during advanced dental caries in children, revealing novel taxa and co-occurrences with host molecules.</title>
        <authorList>
            <person name="Baker J.L."/>
            <person name="Morton J.T."/>
            <person name="Dinis M."/>
            <person name="Alvarez R."/>
            <person name="Tran N.C."/>
            <person name="Knight R."/>
            <person name="Edlund A."/>
        </authorList>
    </citation>
    <scope>NUCLEOTIDE SEQUENCE</scope>
    <source>
        <strain evidence="6">JCVI_24_bin.2</strain>
    </source>
</reference>
<feature type="non-terminal residue" evidence="6">
    <location>
        <position position="1"/>
    </location>
</feature>
<dbReference type="GO" id="GO:0008892">
    <property type="term" value="F:guanine deaminase activity"/>
    <property type="evidence" value="ECO:0007669"/>
    <property type="project" value="TreeGrafter"/>
</dbReference>
<dbReference type="InterPro" id="IPR032466">
    <property type="entry name" value="Metal_Hydrolase"/>
</dbReference>